<evidence type="ECO:0000256" key="7">
    <source>
        <dbReference type="ARBA" id="ARBA00022840"/>
    </source>
</evidence>
<gene>
    <name evidence="12 15" type="primary">purM</name>
    <name evidence="15" type="ORF">PPG34_02610</name>
</gene>
<evidence type="ECO:0000259" key="13">
    <source>
        <dbReference type="Pfam" id="PF00586"/>
    </source>
</evidence>
<dbReference type="PANTHER" id="PTHR10520">
    <property type="entry name" value="TRIFUNCTIONAL PURINE BIOSYNTHETIC PROTEIN ADENOSINE-3-RELATED"/>
    <property type="match status" value="1"/>
</dbReference>
<comment type="caution">
    <text evidence="15">The sequence shown here is derived from an EMBL/GenBank/DDBJ whole genome shotgun (WGS) entry which is preliminary data.</text>
</comment>
<keyword evidence="7 12" id="KW-0067">ATP-binding</keyword>
<evidence type="ECO:0000256" key="4">
    <source>
        <dbReference type="ARBA" id="ARBA00020367"/>
    </source>
</evidence>
<evidence type="ECO:0000256" key="12">
    <source>
        <dbReference type="HAMAP-Rule" id="MF_00741"/>
    </source>
</evidence>
<evidence type="ECO:0000313" key="15">
    <source>
        <dbReference type="EMBL" id="MDT7041225.1"/>
    </source>
</evidence>
<comment type="subcellular location">
    <subcellularLocation>
        <location evidence="12">Cytoplasm</location>
    </subcellularLocation>
</comment>
<evidence type="ECO:0000259" key="14">
    <source>
        <dbReference type="Pfam" id="PF02769"/>
    </source>
</evidence>
<evidence type="ECO:0000256" key="11">
    <source>
        <dbReference type="ARBA" id="ARBA00049057"/>
    </source>
</evidence>
<evidence type="ECO:0000256" key="8">
    <source>
        <dbReference type="ARBA" id="ARBA00031908"/>
    </source>
</evidence>
<dbReference type="InterPro" id="IPR036676">
    <property type="entry name" value="PurM-like_C_sf"/>
</dbReference>
<feature type="domain" description="PurM-like N-terminal" evidence="13">
    <location>
        <begin position="55"/>
        <end position="160"/>
    </location>
</feature>
<dbReference type="Pfam" id="PF02769">
    <property type="entry name" value="AIRS_C"/>
    <property type="match status" value="1"/>
</dbReference>
<reference evidence="15 16" key="1">
    <citation type="journal article" date="2023" name="ISME J.">
        <title>Cultivation and genomic characterization of novel and ubiquitous marine nitrite-oxidizing bacteria from the Nitrospirales.</title>
        <authorList>
            <person name="Mueller A.J."/>
            <person name="Daebeler A."/>
            <person name="Herbold C.W."/>
            <person name="Kirkegaard R.H."/>
            <person name="Daims H."/>
        </authorList>
    </citation>
    <scope>NUCLEOTIDE SEQUENCE [LARGE SCALE GENOMIC DNA]</scope>
    <source>
        <strain evidence="15 16">EB</strain>
    </source>
</reference>
<evidence type="ECO:0000256" key="2">
    <source>
        <dbReference type="ARBA" id="ARBA00010280"/>
    </source>
</evidence>
<evidence type="ECO:0000256" key="6">
    <source>
        <dbReference type="ARBA" id="ARBA00022741"/>
    </source>
</evidence>
<dbReference type="InterPro" id="IPR036921">
    <property type="entry name" value="PurM-like_N_sf"/>
</dbReference>
<dbReference type="PANTHER" id="PTHR10520:SF12">
    <property type="entry name" value="TRIFUNCTIONAL PURINE BIOSYNTHETIC PROTEIN ADENOSINE-3"/>
    <property type="match status" value="1"/>
</dbReference>
<dbReference type="NCBIfam" id="TIGR00878">
    <property type="entry name" value="purM"/>
    <property type="match status" value="1"/>
</dbReference>
<dbReference type="HAMAP" id="MF_00741">
    <property type="entry name" value="AIRS"/>
    <property type="match status" value="1"/>
</dbReference>
<comment type="similarity">
    <text evidence="2 12">Belongs to the AIR synthase family.</text>
</comment>
<dbReference type="SUPFAM" id="SSF55326">
    <property type="entry name" value="PurM N-terminal domain-like"/>
    <property type="match status" value="1"/>
</dbReference>
<dbReference type="InterPro" id="IPR004733">
    <property type="entry name" value="PurM_cligase"/>
</dbReference>
<evidence type="ECO:0000256" key="9">
    <source>
        <dbReference type="ARBA" id="ARBA00032931"/>
    </source>
</evidence>
<dbReference type="EMBL" id="JAQOUE010000001">
    <property type="protein sequence ID" value="MDT7041225.1"/>
    <property type="molecule type" value="Genomic_DNA"/>
</dbReference>
<dbReference type="SUPFAM" id="SSF56042">
    <property type="entry name" value="PurM C-terminal domain-like"/>
    <property type="match status" value="1"/>
</dbReference>
<name>A0ABU3K4D5_9BACT</name>
<dbReference type="RefSeq" id="WP_313831581.1">
    <property type="nucleotide sequence ID" value="NZ_JAQOUE010000001.1"/>
</dbReference>
<dbReference type="Gene3D" id="3.90.650.10">
    <property type="entry name" value="PurM-like C-terminal domain"/>
    <property type="match status" value="1"/>
</dbReference>
<evidence type="ECO:0000313" key="16">
    <source>
        <dbReference type="Proteomes" id="UP001250932"/>
    </source>
</evidence>
<dbReference type="Proteomes" id="UP001250932">
    <property type="component" value="Unassembled WGS sequence"/>
</dbReference>
<dbReference type="InterPro" id="IPR010918">
    <property type="entry name" value="PurM-like_C_dom"/>
</dbReference>
<dbReference type="Pfam" id="PF00586">
    <property type="entry name" value="AIRS"/>
    <property type="match status" value="1"/>
</dbReference>
<comment type="catalytic activity">
    <reaction evidence="11 12">
        <text>2-formamido-N(1)-(5-O-phospho-beta-D-ribosyl)acetamidine + ATP = 5-amino-1-(5-phospho-beta-D-ribosyl)imidazole + ADP + phosphate + H(+)</text>
        <dbReference type="Rhea" id="RHEA:23032"/>
        <dbReference type="ChEBI" id="CHEBI:15378"/>
        <dbReference type="ChEBI" id="CHEBI:30616"/>
        <dbReference type="ChEBI" id="CHEBI:43474"/>
        <dbReference type="ChEBI" id="CHEBI:137981"/>
        <dbReference type="ChEBI" id="CHEBI:147287"/>
        <dbReference type="ChEBI" id="CHEBI:456216"/>
        <dbReference type="EC" id="6.3.3.1"/>
    </reaction>
</comment>
<keyword evidence="12" id="KW-0658">Purine biosynthesis</keyword>
<dbReference type="GO" id="GO:0004641">
    <property type="term" value="F:phosphoribosylformylglycinamidine cyclo-ligase activity"/>
    <property type="evidence" value="ECO:0007669"/>
    <property type="project" value="UniProtKB-EC"/>
</dbReference>
<evidence type="ECO:0000256" key="10">
    <source>
        <dbReference type="ARBA" id="ARBA00033093"/>
    </source>
</evidence>
<keyword evidence="16" id="KW-1185">Reference proteome</keyword>
<proteinExistence type="inferred from homology"/>
<dbReference type="EC" id="6.3.3.1" evidence="3 12"/>
<dbReference type="CDD" id="cd02196">
    <property type="entry name" value="PurM"/>
    <property type="match status" value="1"/>
</dbReference>
<dbReference type="Gene3D" id="3.30.1330.10">
    <property type="entry name" value="PurM-like, N-terminal domain"/>
    <property type="match status" value="1"/>
</dbReference>
<feature type="domain" description="PurM-like C-terminal" evidence="14">
    <location>
        <begin position="172"/>
        <end position="336"/>
    </location>
</feature>
<keyword evidence="6 12" id="KW-0547">Nucleotide-binding</keyword>
<evidence type="ECO:0000256" key="1">
    <source>
        <dbReference type="ARBA" id="ARBA00004686"/>
    </source>
</evidence>
<sequence length="348" mass="37014">MTTYRQAGVDIAAGDEVVRRIRPLAKSTFRPEVLGDIGSFGGLFRLGSERFVDPVLVSGTDGVGTKLKVAFLMDRHDTVGIDLVAMCVNDIIVSGAEPLFFLDYLAVGELVVDKGEAIVKGIAEGCRQAGCALIGGETAELPSFYQSGEYDLAGFAVGVVERANILSGENIQPGDAVIGLASSGLHSNGFSLARRVLLDQGALPLESTLPNMNETVGEILLKPTRIYVKPVMELIKEFSVHGLAHITGGGLTGNVPRVLPHGCLAHIHRGTWEVPEIFPQIQSLGQVEEEEMFRVFNMGIGFVVIVPSDQAGKVMARAKDLGETAFRIGHIDKNPQGTPCVTYSTGGG</sequence>
<dbReference type="InterPro" id="IPR016188">
    <property type="entry name" value="PurM-like_N"/>
</dbReference>
<evidence type="ECO:0000256" key="3">
    <source>
        <dbReference type="ARBA" id="ARBA00013047"/>
    </source>
</evidence>
<keyword evidence="12" id="KW-0963">Cytoplasm</keyword>
<organism evidence="15 16">
    <name type="scientific">Candidatus Nitronereus thalassa</name>
    <dbReference type="NCBI Taxonomy" id="3020898"/>
    <lineage>
        <taxon>Bacteria</taxon>
        <taxon>Pseudomonadati</taxon>
        <taxon>Nitrospirota</taxon>
        <taxon>Nitrospiria</taxon>
        <taxon>Nitrospirales</taxon>
        <taxon>Nitrospiraceae</taxon>
        <taxon>Candidatus Nitronereus</taxon>
    </lineage>
</organism>
<accession>A0ABU3K4D5</accession>
<keyword evidence="5 12" id="KW-0436">Ligase</keyword>
<evidence type="ECO:0000256" key="5">
    <source>
        <dbReference type="ARBA" id="ARBA00022598"/>
    </source>
</evidence>
<comment type="pathway">
    <text evidence="1 12">Purine metabolism; IMP biosynthesis via de novo pathway; 5-amino-1-(5-phospho-D-ribosyl)imidazole from N(2)-formyl-N(1)-(5-phospho-D-ribosyl)glycinamide: step 2/2.</text>
</comment>
<protein>
    <recommendedName>
        <fullName evidence="4 12">Phosphoribosylformylglycinamidine cyclo-ligase</fullName>
        <ecNumber evidence="3 12">6.3.3.1</ecNumber>
    </recommendedName>
    <alternativeName>
        <fullName evidence="9 12">AIR synthase</fullName>
    </alternativeName>
    <alternativeName>
        <fullName evidence="10 12">AIRS</fullName>
    </alternativeName>
    <alternativeName>
        <fullName evidence="8 12">Phosphoribosyl-aminoimidazole synthetase</fullName>
    </alternativeName>
</protein>